<protein>
    <submittedName>
        <fullName evidence="1">Uncharacterized protein</fullName>
    </submittedName>
</protein>
<organism evidence="1 2">
    <name type="scientific">Nocardia iowensis</name>
    <dbReference type="NCBI Taxonomy" id="204891"/>
    <lineage>
        <taxon>Bacteria</taxon>
        <taxon>Bacillati</taxon>
        <taxon>Actinomycetota</taxon>
        <taxon>Actinomycetes</taxon>
        <taxon>Mycobacteriales</taxon>
        <taxon>Nocardiaceae</taxon>
        <taxon>Nocardia</taxon>
    </lineage>
</organism>
<name>A0ABX8RU35_NOCIO</name>
<gene>
    <name evidence="1" type="ORF">KV110_06575</name>
</gene>
<accession>A0ABX8RU35</accession>
<evidence type="ECO:0000313" key="2">
    <source>
        <dbReference type="Proteomes" id="UP000694257"/>
    </source>
</evidence>
<evidence type="ECO:0000313" key="1">
    <source>
        <dbReference type="EMBL" id="QXN92786.1"/>
    </source>
</evidence>
<dbReference type="Proteomes" id="UP000694257">
    <property type="component" value="Chromosome"/>
</dbReference>
<proteinExistence type="predicted"/>
<keyword evidence="2" id="KW-1185">Reference proteome</keyword>
<sequence>MADKSSWLAARQLAQLLYLLVLGADCTLPAVPPDGLRVLALRVPS</sequence>
<reference evidence="1 2" key="1">
    <citation type="submission" date="2021-07" db="EMBL/GenBank/DDBJ databases">
        <title>Whole Genome Sequence of Nocardia Iowensis.</title>
        <authorList>
            <person name="Lamm A."/>
            <person name="Collins-Fairclough A.M."/>
            <person name="Bunk B."/>
            <person name="Sproer C."/>
        </authorList>
    </citation>
    <scope>NUCLEOTIDE SEQUENCE [LARGE SCALE GENOMIC DNA]</scope>
    <source>
        <strain evidence="1 2">NRRL 5646</strain>
    </source>
</reference>
<dbReference type="RefSeq" id="WP_218474316.1">
    <property type="nucleotide sequence ID" value="NZ_BAABJN010000005.1"/>
</dbReference>
<dbReference type="EMBL" id="CP078145">
    <property type="protein sequence ID" value="QXN92786.1"/>
    <property type="molecule type" value="Genomic_DNA"/>
</dbReference>